<name>A0A409WPF8_9AGAR</name>
<dbReference type="EMBL" id="NHTK01005366">
    <property type="protein sequence ID" value="PPQ80386.1"/>
    <property type="molecule type" value="Genomic_DNA"/>
</dbReference>
<reference evidence="2 3" key="1">
    <citation type="journal article" date="2018" name="Evol. Lett.">
        <title>Horizontal gene cluster transfer increased hallucinogenic mushroom diversity.</title>
        <authorList>
            <person name="Reynolds H.T."/>
            <person name="Vijayakumar V."/>
            <person name="Gluck-Thaler E."/>
            <person name="Korotkin H.B."/>
            <person name="Matheny P.B."/>
            <person name="Slot J.C."/>
        </authorList>
    </citation>
    <scope>NUCLEOTIDE SEQUENCE [LARGE SCALE GENOMIC DNA]</scope>
    <source>
        <strain evidence="2 3">2629</strain>
    </source>
</reference>
<gene>
    <name evidence="2" type="ORF">CVT24_000611</name>
</gene>
<protein>
    <submittedName>
        <fullName evidence="2">Uncharacterized protein</fullName>
    </submittedName>
</protein>
<dbReference type="InParanoid" id="A0A409WPF8"/>
<dbReference type="AlphaFoldDB" id="A0A409WPF8"/>
<dbReference type="STRING" id="181874.A0A409WPF8"/>
<dbReference type="Proteomes" id="UP000284842">
    <property type="component" value="Unassembled WGS sequence"/>
</dbReference>
<feature type="region of interest" description="Disordered" evidence="1">
    <location>
        <begin position="99"/>
        <end position="178"/>
    </location>
</feature>
<dbReference type="OrthoDB" id="3056461at2759"/>
<evidence type="ECO:0000313" key="2">
    <source>
        <dbReference type="EMBL" id="PPQ80386.1"/>
    </source>
</evidence>
<feature type="compositionally biased region" description="Polar residues" evidence="1">
    <location>
        <begin position="119"/>
        <end position="134"/>
    </location>
</feature>
<accession>A0A409WPF8</accession>
<feature type="region of interest" description="Disordered" evidence="1">
    <location>
        <begin position="1"/>
        <end position="23"/>
    </location>
</feature>
<proteinExistence type="predicted"/>
<feature type="compositionally biased region" description="Polar residues" evidence="1">
    <location>
        <begin position="10"/>
        <end position="19"/>
    </location>
</feature>
<evidence type="ECO:0000313" key="3">
    <source>
        <dbReference type="Proteomes" id="UP000284842"/>
    </source>
</evidence>
<keyword evidence="3" id="KW-1185">Reference proteome</keyword>
<evidence type="ECO:0000256" key="1">
    <source>
        <dbReference type="SAM" id="MobiDB-lite"/>
    </source>
</evidence>
<sequence length="591" mass="66977">MSGVPFTDPPTRNENQTLDPTPDPFLTAHYDQLLFQKLHECDQAHQSDLAAWEAAWERHQQEMRARKMAMEAEIRAREAAMAAEMHLLSAQLMELRATSEAPTGTPQPAGDNAPRTPPCRQSTHIQTQTPSRQKSSTTTTSIPVTPHRGLARTPSANAASPATGVGAKTSTPQKKPAVKAASQTSCMLQSELPDDALGLKKAMIMHIHLLLGWTRASDVPSDPSQQVLADFQSKISDKNDLEAHHQSSPVFPPSLVQIRQTLAVGNRSNILRFLSTISDPILKYIQTCLAKFGVICWCPNLRQSANSLYNSACRIIAIDTFKQVLVAHAYNGLQPNKTYVMKMDILVKIYNHFVHHYMNERYKKNARDPRSVQSADKASPVYRNCVWLAEACCVFLSENGYPQQYIEMIDTKATSDDKADPAGLKEKGWPVHWIKKCPERSWEADIFFRHLEETIERMAKLEGKHIRGRLRKILEMDQKESDFLTLPQGMPIDYFDPSFFNSLQPRIRSRCTSQKIALLPNINLSFTHCEDEFISDDEFKDKYQDVALRYKLNDLVDFGNDNEDFIDDNDDMMDCYYFLFSKHGHSRTVVA</sequence>
<organism evidence="2 3">
    <name type="scientific">Panaeolus cyanescens</name>
    <dbReference type="NCBI Taxonomy" id="181874"/>
    <lineage>
        <taxon>Eukaryota</taxon>
        <taxon>Fungi</taxon>
        <taxon>Dikarya</taxon>
        <taxon>Basidiomycota</taxon>
        <taxon>Agaricomycotina</taxon>
        <taxon>Agaricomycetes</taxon>
        <taxon>Agaricomycetidae</taxon>
        <taxon>Agaricales</taxon>
        <taxon>Agaricineae</taxon>
        <taxon>Galeropsidaceae</taxon>
        <taxon>Panaeolus</taxon>
    </lineage>
</organism>
<comment type="caution">
    <text evidence="2">The sequence shown here is derived from an EMBL/GenBank/DDBJ whole genome shotgun (WGS) entry which is preliminary data.</text>
</comment>